<feature type="transmembrane region" description="Helical" evidence="1">
    <location>
        <begin position="90"/>
        <end position="115"/>
    </location>
</feature>
<feature type="transmembrane region" description="Helical" evidence="1">
    <location>
        <begin position="137"/>
        <end position="162"/>
    </location>
</feature>
<dbReference type="NCBIfam" id="NF041043">
    <property type="entry name" value="BPSS1780_fam"/>
    <property type="match status" value="1"/>
</dbReference>
<keyword evidence="1" id="KW-0472">Membrane</keyword>
<feature type="transmembrane region" description="Helical" evidence="1">
    <location>
        <begin position="183"/>
        <end position="205"/>
    </location>
</feature>
<proteinExistence type="predicted"/>
<dbReference type="EMBL" id="PDOC01000004">
    <property type="protein sequence ID" value="PIL45415.1"/>
    <property type="molecule type" value="Genomic_DNA"/>
</dbReference>
<name>A0A2G8THA5_9BURK</name>
<evidence type="ECO:0000256" key="1">
    <source>
        <dbReference type="SAM" id="Phobius"/>
    </source>
</evidence>
<keyword evidence="3" id="KW-1185">Reference proteome</keyword>
<organism evidence="2 3">
    <name type="scientific">Massilia eurypsychrophila</name>
    <dbReference type="NCBI Taxonomy" id="1485217"/>
    <lineage>
        <taxon>Bacteria</taxon>
        <taxon>Pseudomonadati</taxon>
        <taxon>Pseudomonadota</taxon>
        <taxon>Betaproteobacteria</taxon>
        <taxon>Burkholderiales</taxon>
        <taxon>Oxalobacteraceae</taxon>
        <taxon>Telluria group</taxon>
        <taxon>Massilia</taxon>
    </lineage>
</organism>
<dbReference type="RefSeq" id="WP_099788209.1">
    <property type="nucleotide sequence ID" value="NZ_JBHLYV010000031.1"/>
</dbReference>
<sequence length="254" mass="27572">MSALPAKTGWAWLKQAMTLFRKQPAALTTVMFGNVLLSILLGNIPLLGQIAAVVLIPSFSMALMQACLMIDHNERVTPAVLLTGFRKPAVFNLCKVGLAYLAVTAVLTLMAYLMIGESFWKQAATPTANPVVDPSDLMGVLLVALLQVATVVALCFAAPLVFWQQMAPAKAIFFSFFAVMRSLRVFVVMLMAWFGMFMAATVVLLMLLGNGSMGRVVLTWVAFLFILLLQCAMYAGYRQVFGVPELKGKPGPAL</sequence>
<evidence type="ECO:0000313" key="2">
    <source>
        <dbReference type="EMBL" id="PIL45415.1"/>
    </source>
</evidence>
<accession>A0A2G8THA5</accession>
<keyword evidence="1" id="KW-0812">Transmembrane</keyword>
<gene>
    <name evidence="2" type="ORF">CR105_09635</name>
</gene>
<keyword evidence="1" id="KW-1133">Transmembrane helix</keyword>
<reference evidence="2 3" key="1">
    <citation type="submission" date="2017-10" db="EMBL/GenBank/DDBJ databases">
        <title>Massilia psychrophilum sp. nov., a novel purple-pigmented bacterium isolated from Tianshan glacier, Xinjiang Municipality, China.</title>
        <authorList>
            <person name="Wang H."/>
        </authorList>
    </citation>
    <scope>NUCLEOTIDE SEQUENCE [LARGE SCALE GENOMIC DNA]</scope>
    <source>
        <strain evidence="2 3">JCM 30074</strain>
    </source>
</reference>
<dbReference type="InterPro" id="IPR047798">
    <property type="entry name" value="BPSS1780-like"/>
</dbReference>
<dbReference type="OrthoDB" id="5298483at2"/>
<protein>
    <submittedName>
        <fullName evidence="2">Uncharacterized protein</fullName>
    </submittedName>
</protein>
<feature type="transmembrane region" description="Helical" evidence="1">
    <location>
        <begin position="217"/>
        <end position="237"/>
    </location>
</feature>
<dbReference type="Proteomes" id="UP000230390">
    <property type="component" value="Unassembled WGS sequence"/>
</dbReference>
<dbReference type="AlphaFoldDB" id="A0A2G8THA5"/>
<comment type="caution">
    <text evidence="2">The sequence shown here is derived from an EMBL/GenBank/DDBJ whole genome shotgun (WGS) entry which is preliminary data.</text>
</comment>
<evidence type="ECO:0000313" key="3">
    <source>
        <dbReference type="Proteomes" id="UP000230390"/>
    </source>
</evidence>